<gene>
    <name evidence="1" type="ORF">AXK60_09805</name>
</gene>
<comment type="caution">
    <text evidence="1">The sequence shown here is derived from an EMBL/GenBank/DDBJ whole genome shotgun (WGS) entry which is preliminary data.</text>
</comment>
<evidence type="ECO:0000313" key="2">
    <source>
        <dbReference type="Proteomes" id="UP000070258"/>
    </source>
</evidence>
<dbReference type="EMBL" id="LSRF01000056">
    <property type="protein sequence ID" value="KXP06388.1"/>
    <property type="molecule type" value="Genomic_DNA"/>
</dbReference>
<reference evidence="2" key="1">
    <citation type="submission" date="2016-02" db="EMBL/GenBank/DDBJ databases">
        <authorList>
            <person name="Wen L."/>
            <person name="He K."/>
            <person name="Yang H."/>
        </authorList>
    </citation>
    <scope>NUCLEOTIDE SEQUENCE [LARGE SCALE GENOMIC DNA]</scope>
    <source>
        <strain evidence="2">JCM 15929</strain>
    </source>
</reference>
<dbReference type="AlphaFoldDB" id="A0A138A7G5"/>
<accession>A0A138A7G5</accession>
<name>A0A138A7G5_9ACTN</name>
<sequence length="166" mass="18813">MILYHYTSTQHLPKIMGGGVLLTTENNLRAAKIVGGVDVNANKGRGVVWLTDVAEPEGDPFAMRGSAVDKYAVRITVEVPDKEALRWDKYVAKRNGEKRVFEALSRDLAWRRVRVVERRIYADEWREVRVSDDVIDLPTEWERTPHDGSVDIRTNIGAEAVRLGID</sequence>
<dbReference type="RefSeq" id="WP_068571912.1">
    <property type="nucleotide sequence ID" value="NZ_LSRF01000056.1"/>
</dbReference>
<dbReference type="OrthoDB" id="8403712at2"/>
<evidence type="ECO:0000313" key="1">
    <source>
        <dbReference type="EMBL" id="KXP06388.1"/>
    </source>
</evidence>
<proteinExistence type="predicted"/>
<protein>
    <submittedName>
        <fullName evidence="1">Uncharacterized protein</fullName>
    </submittedName>
</protein>
<organism evidence="1 2">
    <name type="scientific">Tsukamurella pseudospumae</name>
    <dbReference type="NCBI Taxonomy" id="239498"/>
    <lineage>
        <taxon>Bacteria</taxon>
        <taxon>Bacillati</taxon>
        <taxon>Actinomycetota</taxon>
        <taxon>Actinomycetes</taxon>
        <taxon>Mycobacteriales</taxon>
        <taxon>Tsukamurellaceae</taxon>
        <taxon>Tsukamurella</taxon>
    </lineage>
</organism>
<dbReference type="Proteomes" id="UP000070258">
    <property type="component" value="Unassembled WGS sequence"/>
</dbReference>